<keyword evidence="20" id="KW-1185">Reference proteome</keyword>
<dbReference type="InterPro" id="IPR036388">
    <property type="entry name" value="WH-like_DNA-bd_sf"/>
</dbReference>
<feature type="domain" description="OTU" evidence="17">
    <location>
        <begin position="274"/>
        <end position="445"/>
    </location>
</feature>
<protein>
    <recommendedName>
        <fullName evidence="5">ubiquitinyl hydrolase 1</fullName>
        <ecNumber evidence="5">3.4.19.12</ecNumber>
    </recommendedName>
</protein>
<keyword evidence="13" id="KW-0788">Thiol protease</keyword>
<dbReference type="PROSITE" id="PS50802">
    <property type="entry name" value="OTU"/>
    <property type="match status" value="1"/>
</dbReference>
<comment type="caution">
    <text evidence="19">The sequence shown here is derived from an EMBL/GenBank/DDBJ whole genome shotgun (WGS) entry which is preliminary data.</text>
</comment>
<evidence type="ECO:0000256" key="10">
    <source>
        <dbReference type="ARBA" id="ARBA00022771"/>
    </source>
</evidence>
<evidence type="ECO:0000259" key="18">
    <source>
        <dbReference type="PROSITE" id="PS51036"/>
    </source>
</evidence>
<evidence type="ECO:0000256" key="8">
    <source>
        <dbReference type="ARBA" id="ARBA00022670"/>
    </source>
</evidence>
<dbReference type="Gene3D" id="1.10.10.10">
    <property type="entry name" value="Winged helix-like DNA-binding domain superfamily/Winged helix DNA-binding domain"/>
    <property type="match status" value="1"/>
</dbReference>
<comment type="subcellular location">
    <subcellularLocation>
        <location evidence="3">Cytoplasm</location>
    </subcellularLocation>
    <subcellularLocation>
        <location evidence="2">Nucleus</location>
    </subcellularLocation>
</comment>
<dbReference type="EMBL" id="CAUEEQ010025558">
    <property type="protein sequence ID" value="CAJ0946573.1"/>
    <property type="molecule type" value="Genomic_DNA"/>
</dbReference>
<sequence length="954" mass="108338">MEAPAGKMEAPERDAGSCNQGSSSSGGSRDLCGASMGHSERFCLSQYKKYLSTTSNSHTQNSTMVKTKELSKDTRNKIAALHQAGKTESAISKQLGVMKTTVVAIIRKWKTHKTTDNLPRLIWGSTQDLTLWGQNDHKNGYDLPDLASVCWIQSEATTQCKASVTLSVFGNTGHRGLGVRKMATQQVLPQDLYMSNMLKAVKIRERTPQDIVKPSNGIIHHFRTMHRFTIELFMICQFCTRFREILQKTLFNRSMQVALESHKKLNACKEVKKLAPLRTHGDGNCLMHSASMYMWGVQDTDLVLRKTLHNVLKTTDTRNFKFRWQLDCVKSTVFQQTELRYDTRNWDEEWEHLVNMASTDTSVGHSGLQYNCLEEIHIFVLANILRRSIIVIADNVFRSMESGSSFSPLNVAGVYLPLHWPAQECYRYPIILGYDSQHFAPLVTMKDTGPEIRAVPLVLNEKGRFEDMKVHFLTDHEEQSREKLIKEYLHVLEVPVQSWERGTTHLVNTARLDESNLPKEINLVEDYFQLVQHEHKRWQETKGGRSRFEISLPQLSLVEVKCETLSCPFFMSVSTQPYCHECFDKKQKSADRIKAQIQKGESIHLKPEYHEPSCERADESLSDPAAALATAPSLFLFSETNAMKCKTADCPFTLNVELNGLCEHCHNARHHQLGNGTDRVRTTDIIRCNICFQHATRTFNGICSSCFKRTTERSHSSSIPPLLHQRSVSDPVNLSRSLVNLSGQEAISNERQTSSPGSHSGTNYNVEERTAFHKCRKPGCQYFGTLQNEGFCTLCFFEYKENSGVKLNKSSKPAQSNVSVAAFKNMSRCLGRECSTLGSTLFEGFCQKCYIEAQNQRYQEARNSEERLQRQTERSGQSRTGNHIKICARDVCRNPVTGKNDELCEQCKHRGGHHKLSGEDTPKLRCRAPGCDHYGNNKCNGFCNECYQFKQMYG</sequence>
<evidence type="ECO:0000256" key="11">
    <source>
        <dbReference type="ARBA" id="ARBA00022786"/>
    </source>
</evidence>
<dbReference type="SMART" id="SM00259">
    <property type="entry name" value="ZnF_A20"/>
    <property type="match status" value="7"/>
</dbReference>
<evidence type="ECO:0000256" key="5">
    <source>
        <dbReference type="ARBA" id="ARBA00012759"/>
    </source>
</evidence>
<keyword evidence="14" id="KW-0862">Zinc</keyword>
<dbReference type="PANTHER" id="PTHR13367">
    <property type="entry name" value="UBIQUITIN THIOESTERASE"/>
    <property type="match status" value="1"/>
</dbReference>
<keyword evidence="15" id="KW-0539">Nucleus</keyword>
<dbReference type="CDD" id="cd22766">
    <property type="entry name" value="OTU_TNFAIP3"/>
    <property type="match status" value="1"/>
</dbReference>
<dbReference type="InterPro" id="IPR002653">
    <property type="entry name" value="Znf_A20"/>
</dbReference>
<dbReference type="Pfam" id="PF02338">
    <property type="entry name" value="OTU"/>
    <property type="match status" value="1"/>
</dbReference>
<evidence type="ECO:0000313" key="20">
    <source>
        <dbReference type="Proteomes" id="UP001176940"/>
    </source>
</evidence>
<organism evidence="19 20">
    <name type="scientific">Ranitomeya imitator</name>
    <name type="common">mimic poison frog</name>
    <dbReference type="NCBI Taxonomy" id="111125"/>
    <lineage>
        <taxon>Eukaryota</taxon>
        <taxon>Metazoa</taxon>
        <taxon>Chordata</taxon>
        <taxon>Craniata</taxon>
        <taxon>Vertebrata</taxon>
        <taxon>Euteleostomi</taxon>
        <taxon>Amphibia</taxon>
        <taxon>Batrachia</taxon>
        <taxon>Anura</taxon>
        <taxon>Neobatrachia</taxon>
        <taxon>Hyloidea</taxon>
        <taxon>Dendrobatidae</taxon>
        <taxon>Dendrobatinae</taxon>
        <taxon>Ranitomeya</taxon>
    </lineage>
</organism>
<keyword evidence="7" id="KW-0597">Phosphoprotein</keyword>
<evidence type="ECO:0000256" key="6">
    <source>
        <dbReference type="ARBA" id="ARBA00022490"/>
    </source>
</evidence>
<evidence type="ECO:0000256" key="15">
    <source>
        <dbReference type="ARBA" id="ARBA00023242"/>
    </source>
</evidence>
<evidence type="ECO:0000256" key="3">
    <source>
        <dbReference type="ARBA" id="ARBA00004496"/>
    </source>
</evidence>
<dbReference type="InterPro" id="IPR057667">
    <property type="entry name" value="HTH_SB"/>
</dbReference>
<name>A0ABN9LUY8_9NEOB</name>
<dbReference type="Gene3D" id="4.10.240.30">
    <property type="match status" value="4"/>
</dbReference>
<dbReference type="InterPro" id="IPR009057">
    <property type="entry name" value="Homeodomain-like_sf"/>
</dbReference>
<feature type="domain" description="A20-type" evidence="18">
    <location>
        <begin position="769"/>
        <end position="804"/>
    </location>
</feature>
<dbReference type="InterPro" id="IPR003323">
    <property type="entry name" value="OTU_dom"/>
</dbReference>
<keyword evidence="10" id="KW-0863">Zinc-finger</keyword>
<dbReference type="EC" id="3.4.19.12" evidence="5"/>
<evidence type="ECO:0000259" key="17">
    <source>
        <dbReference type="PROSITE" id="PS50802"/>
    </source>
</evidence>
<dbReference type="InterPro" id="IPR051346">
    <property type="entry name" value="OTU_Deubiquitinase"/>
</dbReference>
<dbReference type="PANTHER" id="PTHR13367:SF3">
    <property type="entry name" value="TUMOR NECROSIS FACTOR ALPHA-INDUCED PROTEIN 3"/>
    <property type="match status" value="1"/>
</dbReference>
<evidence type="ECO:0000256" key="1">
    <source>
        <dbReference type="ARBA" id="ARBA00000707"/>
    </source>
</evidence>
<evidence type="ECO:0000256" key="2">
    <source>
        <dbReference type="ARBA" id="ARBA00004123"/>
    </source>
</evidence>
<dbReference type="PROSITE" id="PS51036">
    <property type="entry name" value="ZF_A20"/>
    <property type="match status" value="4"/>
</dbReference>
<reference evidence="19" key="1">
    <citation type="submission" date="2023-07" db="EMBL/GenBank/DDBJ databases">
        <authorList>
            <person name="Stuckert A."/>
        </authorList>
    </citation>
    <scope>NUCLEOTIDE SEQUENCE</scope>
</reference>
<dbReference type="SUPFAM" id="SSF46689">
    <property type="entry name" value="Homeodomain-like"/>
    <property type="match status" value="1"/>
</dbReference>
<evidence type="ECO:0000256" key="12">
    <source>
        <dbReference type="ARBA" id="ARBA00022801"/>
    </source>
</evidence>
<evidence type="ECO:0000313" key="19">
    <source>
        <dbReference type="EMBL" id="CAJ0946573.1"/>
    </source>
</evidence>
<evidence type="ECO:0000256" key="7">
    <source>
        <dbReference type="ARBA" id="ARBA00022553"/>
    </source>
</evidence>
<evidence type="ECO:0000256" key="13">
    <source>
        <dbReference type="ARBA" id="ARBA00022807"/>
    </source>
</evidence>
<evidence type="ECO:0000256" key="9">
    <source>
        <dbReference type="ARBA" id="ARBA00022723"/>
    </source>
</evidence>
<accession>A0ABN9LUY8</accession>
<keyword evidence="12" id="KW-0378">Hydrolase</keyword>
<gene>
    <name evidence="19" type="ORF">RIMI_LOCUS11349160</name>
</gene>
<comment type="catalytic activity">
    <reaction evidence="1">
        <text>Thiol-dependent hydrolysis of ester, thioester, amide, peptide and isopeptide bonds formed by the C-terminal Gly of ubiquitin (a 76-residue protein attached to proteins as an intracellular targeting signal).</text>
        <dbReference type="EC" id="3.4.19.12"/>
    </reaction>
</comment>
<proteinExistence type="inferred from homology"/>
<keyword evidence="6" id="KW-0963">Cytoplasm</keyword>
<feature type="region of interest" description="Disordered" evidence="16">
    <location>
        <begin position="1"/>
        <end position="31"/>
    </location>
</feature>
<comment type="similarity">
    <text evidence="4">Belongs to the peptidase C64 family.</text>
</comment>
<keyword evidence="8" id="KW-0645">Protease</keyword>
<evidence type="ECO:0000256" key="4">
    <source>
        <dbReference type="ARBA" id="ARBA00005865"/>
    </source>
</evidence>
<feature type="domain" description="A20-type" evidence="18">
    <location>
        <begin position="920"/>
        <end position="954"/>
    </location>
</feature>
<dbReference type="Pfam" id="PF25787">
    <property type="entry name" value="HTH_SB"/>
    <property type="match status" value="1"/>
</dbReference>
<keyword evidence="9" id="KW-0479">Metal-binding</keyword>
<evidence type="ECO:0000256" key="16">
    <source>
        <dbReference type="SAM" id="MobiDB-lite"/>
    </source>
</evidence>
<dbReference type="Proteomes" id="UP001176940">
    <property type="component" value="Unassembled WGS sequence"/>
</dbReference>
<keyword evidence="11" id="KW-0833">Ubl conjugation pathway</keyword>
<feature type="domain" description="A20-type" evidence="18">
    <location>
        <begin position="823"/>
        <end position="858"/>
    </location>
</feature>
<dbReference type="Gene3D" id="3.90.70.80">
    <property type="match status" value="1"/>
</dbReference>
<dbReference type="Pfam" id="PF01754">
    <property type="entry name" value="zf-A20"/>
    <property type="match status" value="4"/>
</dbReference>
<feature type="domain" description="A20-type" evidence="18">
    <location>
        <begin position="556"/>
        <end position="591"/>
    </location>
</feature>
<evidence type="ECO:0000256" key="14">
    <source>
        <dbReference type="ARBA" id="ARBA00022833"/>
    </source>
</evidence>